<feature type="compositionally biased region" description="Low complexity" evidence="1">
    <location>
        <begin position="109"/>
        <end position="123"/>
    </location>
</feature>
<dbReference type="Proteomes" id="UP001419268">
    <property type="component" value="Unassembled WGS sequence"/>
</dbReference>
<keyword evidence="3" id="KW-1185">Reference proteome</keyword>
<feature type="compositionally biased region" description="Basic residues" evidence="1">
    <location>
        <begin position="78"/>
        <end position="91"/>
    </location>
</feature>
<feature type="region of interest" description="Disordered" evidence="1">
    <location>
        <begin position="27"/>
        <end position="145"/>
    </location>
</feature>
<dbReference type="AlphaFoldDB" id="A0AAP0NTZ2"/>
<gene>
    <name evidence="2" type="ORF">Scep_016212</name>
</gene>
<comment type="caution">
    <text evidence="2">The sequence shown here is derived from an EMBL/GenBank/DDBJ whole genome shotgun (WGS) entry which is preliminary data.</text>
</comment>
<reference evidence="2 3" key="1">
    <citation type="submission" date="2024-01" db="EMBL/GenBank/DDBJ databases">
        <title>Genome assemblies of Stephania.</title>
        <authorList>
            <person name="Yang L."/>
        </authorList>
    </citation>
    <scope>NUCLEOTIDE SEQUENCE [LARGE SCALE GENOMIC DNA]</scope>
    <source>
        <strain evidence="2">JXDWG</strain>
        <tissue evidence="2">Leaf</tissue>
    </source>
</reference>
<protein>
    <submittedName>
        <fullName evidence="2">Uncharacterized protein</fullName>
    </submittedName>
</protein>
<feature type="compositionally biased region" description="Basic and acidic residues" evidence="1">
    <location>
        <begin position="44"/>
        <end position="77"/>
    </location>
</feature>
<proteinExistence type="predicted"/>
<evidence type="ECO:0000256" key="1">
    <source>
        <dbReference type="SAM" id="MobiDB-lite"/>
    </source>
</evidence>
<organism evidence="2 3">
    <name type="scientific">Stephania cephalantha</name>
    <dbReference type="NCBI Taxonomy" id="152367"/>
    <lineage>
        <taxon>Eukaryota</taxon>
        <taxon>Viridiplantae</taxon>
        <taxon>Streptophyta</taxon>
        <taxon>Embryophyta</taxon>
        <taxon>Tracheophyta</taxon>
        <taxon>Spermatophyta</taxon>
        <taxon>Magnoliopsida</taxon>
        <taxon>Ranunculales</taxon>
        <taxon>Menispermaceae</taxon>
        <taxon>Menispermoideae</taxon>
        <taxon>Cissampelideae</taxon>
        <taxon>Stephania</taxon>
    </lineage>
</organism>
<name>A0AAP0NTZ2_9MAGN</name>
<evidence type="ECO:0000313" key="3">
    <source>
        <dbReference type="Proteomes" id="UP001419268"/>
    </source>
</evidence>
<feature type="compositionally biased region" description="Basic and acidic residues" evidence="1">
    <location>
        <begin position="135"/>
        <end position="145"/>
    </location>
</feature>
<accession>A0AAP0NTZ2</accession>
<evidence type="ECO:0000313" key="2">
    <source>
        <dbReference type="EMBL" id="KAK9118119.1"/>
    </source>
</evidence>
<sequence>MRLSCHITHPIMSLLSHIKSTHTSSLFLFSPNKKNSPFKKKKTRQQEREEREKKEVRERDSEREREGDGGNSGEEHERRRRTPARLQRRCSFRAGRWRGAAMEARTADSSSAPVTASHSSNSSGGADGALQRVARTADGRSSEERLRKVRLQQQLFAEVAGDVKATDELQ</sequence>
<dbReference type="EMBL" id="JBBNAG010000007">
    <property type="protein sequence ID" value="KAK9118119.1"/>
    <property type="molecule type" value="Genomic_DNA"/>
</dbReference>